<organism evidence="2 3">
    <name type="scientific">Cupriavidus malaysiensis</name>
    <dbReference type="NCBI Taxonomy" id="367825"/>
    <lineage>
        <taxon>Bacteria</taxon>
        <taxon>Pseudomonadati</taxon>
        <taxon>Pseudomonadota</taxon>
        <taxon>Betaproteobacteria</taxon>
        <taxon>Burkholderiales</taxon>
        <taxon>Burkholderiaceae</taxon>
        <taxon>Cupriavidus</taxon>
    </lineage>
</organism>
<sequence length="134" mass="14182">MSTPGATPICDQLRATGNWNPAWDALAEVDPAWTEKFMAMGMHPVLAGVLEPKVLEFLAIAVDASCTHMYAPGTRRHIRKALELGATRAEIAAVLQAVSVLGIHSASLGMPMLLEELAALEPAHSEDTVRAAAA</sequence>
<dbReference type="SUPFAM" id="SSF69118">
    <property type="entry name" value="AhpD-like"/>
    <property type="match status" value="1"/>
</dbReference>
<proteinExistence type="predicted"/>
<feature type="domain" description="Carboxymuconolactone decarboxylase-like" evidence="1">
    <location>
        <begin position="31"/>
        <end position="98"/>
    </location>
</feature>
<dbReference type="PANTHER" id="PTHR33930">
    <property type="entry name" value="ALKYL HYDROPEROXIDE REDUCTASE AHPD"/>
    <property type="match status" value="1"/>
</dbReference>
<dbReference type="Pfam" id="PF02627">
    <property type="entry name" value="CMD"/>
    <property type="match status" value="1"/>
</dbReference>
<dbReference type="InterPro" id="IPR029032">
    <property type="entry name" value="AhpD-like"/>
</dbReference>
<dbReference type="Gene3D" id="1.20.1290.10">
    <property type="entry name" value="AhpD-like"/>
    <property type="match status" value="1"/>
</dbReference>
<protein>
    <submittedName>
        <fullName evidence="2">Carboxymuconolactone decarboxylase</fullName>
    </submittedName>
</protein>
<evidence type="ECO:0000313" key="3">
    <source>
        <dbReference type="Proteomes" id="UP000177515"/>
    </source>
</evidence>
<evidence type="ECO:0000313" key="2">
    <source>
        <dbReference type="EMBL" id="AOZ10851.1"/>
    </source>
</evidence>
<dbReference type="Proteomes" id="UP000177515">
    <property type="component" value="Chromosome 2"/>
</dbReference>
<reference evidence="2 3" key="1">
    <citation type="submission" date="2016-10" db="EMBL/GenBank/DDBJ databases">
        <title>Complete genome sequences of three Cupriavidus strains isolated from various Malaysian environments.</title>
        <authorList>
            <person name="Abdullah A.A.-A."/>
            <person name="Shafie N.A.H."/>
            <person name="Lau N.S."/>
        </authorList>
    </citation>
    <scope>NUCLEOTIDE SEQUENCE [LARGE SCALE GENOMIC DNA]</scope>
    <source>
        <strain evidence="2 3">USMAA1020</strain>
    </source>
</reference>
<dbReference type="EMBL" id="CP017755">
    <property type="protein sequence ID" value="AOZ10851.1"/>
    <property type="molecule type" value="Genomic_DNA"/>
</dbReference>
<dbReference type="PANTHER" id="PTHR33930:SF2">
    <property type="entry name" value="BLR3452 PROTEIN"/>
    <property type="match status" value="1"/>
</dbReference>
<name>A0ABN4TZZ4_9BURK</name>
<keyword evidence="3" id="KW-1185">Reference proteome</keyword>
<gene>
    <name evidence="2" type="ORF">BKK80_27165</name>
</gene>
<evidence type="ECO:0000259" key="1">
    <source>
        <dbReference type="Pfam" id="PF02627"/>
    </source>
</evidence>
<accession>A0ABN4TZZ4</accession>
<dbReference type="InterPro" id="IPR003779">
    <property type="entry name" value="CMD-like"/>
</dbReference>